<sequence>MNNLVYNFKLVIDWKLINFISKIDRFDANWTAIERKEGQTLKELKSIATVRSVGASNRIEGNRMSDEEVDVLLHEIDITKLTDRDSQEVVGYFEVLDLISESYKSISVTENHIKSLHNSLMKYSAKDQWHKGNYKLHSNAVEASFSDGSRQIIFQTTKAGVDTEDAMRALLNWYNSESEVHILIKVASFVYDFLSVHPFQDGNGRLSRLISTLLLLQNGYRWIEYVSFEHEIENRKNEYYQALRNCQAQRPNEDVTDWILFFLNCLLNIQSQLMEKLQKRGLETQLLPKEKSIYTIIQNRPNIQSGEIAEKLAIPAPTVKRILSDLVKKGLIEKQGNGRNVSYTIK</sequence>
<dbReference type="SUPFAM" id="SSF46785">
    <property type="entry name" value="Winged helix' DNA-binding domain"/>
    <property type="match status" value="1"/>
</dbReference>
<keyword evidence="2" id="KW-0067">ATP-binding</keyword>
<dbReference type="SUPFAM" id="SSF140931">
    <property type="entry name" value="Fic-like"/>
    <property type="match status" value="1"/>
</dbReference>
<feature type="binding site" evidence="2">
    <location>
        <begin position="201"/>
        <end position="208"/>
    </location>
    <ligand>
        <name>ATP</name>
        <dbReference type="ChEBI" id="CHEBI:30616"/>
    </ligand>
</feature>
<dbReference type="AlphaFoldDB" id="A0A0P8C7S0"/>
<dbReference type="Pfam" id="PF13412">
    <property type="entry name" value="HTH_24"/>
    <property type="match status" value="1"/>
</dbReference>
<dbReference type="Pfam" id="PF02661">
    <property type="entry name" value="Fic"/>
    <property type="match status" value="1"/>
</dbReference>
<dbReference type="InterPro" id="IPR036388">
    <property type="entry name" value="WH-like_DNA-bd_sf"/>
</dbReference>
<evidence type="ECO:0000259" key="3">
    <source>
        <dbReference type="PROSITE" id="PS51459"/>
    </source>
</evidence>
<evidence type="ECO:0000256" key="1">
    <source>
        <dbReference type="PIRSR" id="PIRSR640198-1"/>
    </source>
</evidence>
<evidence type="ECO:0000313" key="5">
    <source>
        <dbReference type="Proteomes" id="UP000050421"/>
    </source>
</evidence>
<dbReference type="InterPro" id="IPR036390">
    <property type="entry name" value="WH_DNA-bd_sf"/>
</dbReference>
<feature type="domain" description="Fido" evidence="3">
    <location>
        <begin position="108"/>
        <end position="264"/>
    </location>
</feature>
<organism evidence="4 5">
    <name type="scientific">Algoriphagus marincola HL-49</name>
    <dbReference type="NCBI Taxonomy" id="1305737"/>
    <lineage>
        <taxon>Bacteria</taxon>
        <taxon>Pseudomonadati</taxon>
        <taxon>Bacteroidota</taxon>
        <taxon>Cytophagia</taxon>
        <taxon>Cytophagales</taxon>
        <taxon>Cyclobacteriaceae</taxon>
        <taxon>Algoriphagus</taxon>
    </lineage>
</organism>
<keyword evidence="2" id="KW-0547">Nucleotide-binding</keyword>
<dbReference type="STRING" id="1305737.GCA_000526355_03268"/>
<name>A0A0P8C7S0_9BACT</name>
<dbReference type="EMBL" id="LJXT01000018">
    <property type="protein sequence ID" value="KPQ18870.1"/>
    <property type="molecule type" value="Genomic_DNA"/>
</dbReference>
<dbReference type="eggNOG" id="COG1846">
    <property type="taxonomic scope" value="Bacteria"/>
</dbReference>
<proteinExistence type="predicted"/>
<dbReference type="Gene3D" id="1.10.10.10">
    <property type="entry name" value="Winged helix-like DNA-binding domain superfamily/Winged helix DNA-binding domain"/>
    <property type="match status" value="1"/>
</dbReference>
<protein>
    <recommendedName>
        <fullName evidence="3">Fido domain-containing protein</fullName>
    </recommendedName>
</protein>
<dbReference type="GO" id="GO:0006355">
    <property type="term" value="P:regulation of DNA-templated transcription"/>
    <property type="evidence" value="ECO:0007669"/>
    <property type="project" value="UniProtKB-ARBA"/>
</dbReference>
<dbReference type="Proteomes" id="UP000050421">
    <property type="component" value="Unassembled WGS sequence"/>
</dbReference>
<dbReference type="PANTHER" id="PTHR13504">
    <property type="entry name" value="FIDO DOMAIN-CONTAINING PROTEIN DDB_G0283145"/>
    <property type="match status" value="1"/>
</dbReference>
<dbReference type="InterPro" id="IPR003812">
    <property type="entry name" value="Fido"/>
</dbReference>
<evidence type="ECO:0000313" key="4">
    <source>
        <dbReference type="EMBL" id="KPQ18870.1"/>
    </source>
</evidence>
<reference evidence="4 5" key="1">
    <citation type="submission" date="2015-09" db="EMBL/GenBank/DDBJ databases">
        <title>Identification and resolution of microdiversity through metagenomic sequencing of parallel consortia.</title>
        <authorList>
            <person name="Nelson W.C."/>
            <person name="Romine M.F."/>
            <person name="Lindemann S.R."/>
        </authorList>
    </citation>
    <scope>NUCLEOTIDE SEQUENCE [LARGE SCALE GENOMIC DNA]</scope>
    <source>
        <strain evidence="4">HL-49</strain>
    </source>
</reference>
<comment type="caution">
    <text evidence="4">The sequence shown here is derived from an EMBL/GenBank/DDBJ whole genome shotgun (WGS) entry which is preliminary data.</text>
</comment>
<dbReference type="PATRIC" id="fig|1305737.6.peg.1511"/>
<feature type="active site" evidence="1">
    <location>
        <position position="197"/>
    </location>
</feature>
<dbReference type="PROSITE" id="PS51459">
    <property type="entry name" value="FIDO"/>
    <property type="match status" value="1"/>
</dbReference>
<dbReference type="PANTHER" id="PTHR13504:SF38">
    <property type="entry name" value="FIDO DOMAIN-CONTAINING PROTEIN"/>
    <property type="match status" value="1"/>
</dbReference>
<dbReference type="eggNOG" id="COG3177">
    <property type="taxonomic scope" value="Bacteria"/>
</dbReference>
<accession>A0A0P8C7S0</accession>
<feature type="binding site" evidence="2">
    <location>
        <begin position="239"/>
        <end position="240"/>
    </location>
    <ligand>
        <name>ATP</name>
        <dbReference type="ChEBI" id="CHEBI:30616"/>
    </ligand>
</feature>
<gene>
    <name evidence="4" type="ORF">HLUCCX10_04310</name>
</gene>
<evidence type="ECO:0000256" key="2">
    <source>
        <dbReference type="PIRSR" id="PIRSR640198-2"/>
    </source>
</evidence>
<dbReference type="InterPro" id="IPR036597">
    <property type="entry name" value="Fido-like_dom_sf"/>
</dbReference>
<dbReference type="InterPro" id="IPR040198">
    <property type="entry name" value="Fido_containing"/>
</dbReference>
<dbReference type="GO" id="GO:0005524">
    <property type="term" value="F:ATP binding"/>
    <property type="evidence" value="ECO:0007669"/>
    <property type="project" value="UniProtKB-KW"/>
</dbReference>
<dbReference type="Gene3D" id="1.10.3290.10">
    <property type="entry name" value="Fido-like domain"/>
    <property type="match status" value="1"/>
</dbReference>
<dbReference type="CDD" id="cd00090">
    <property type="entry name" value="HTH_ARSR"/>
    <property type="match status" value="1"/>
</dbReference>
<dbReference type="OrthoDB" id="9814400at2"/>
<dbReference type="InterPro" id="IPR011991">
    <property type="entry name" value="ArsR-like_HTH"/>
</dbReference>